<gene>
    <name evidence="1" type="ORF">RRG08_061029</name>
</gene>
<evidence type="ECO:0000313" key="2">
    <source>
        <dbReference type="Proteomes" id="UP001283361"/>
    </source>
</evidence>
<evidence type="ECO:0000313" key="1">
    <source>
        <dbReference type="EMBL" id="KAK3794360.1"/>
    </source>
</evidence>
<proteinExistence type="predicted"/>
<name>A0AAE1AUQ4_9GAST</name>
<accession>A0AAE1AUQ4</accession>
<dbReference type="EMBL" id="JAWDGP010001129">
    <property type="protein sequence ID" value="KAK3794360.1"/>
    <property type="molecule type" value="Genomic_DNA"/>
</dbReference>
<comment type="caution">
    <text evidence="1">The sequence shown here is derived from an EMBL/GenBank/DDBJ whole genome shotgun (WGS) entry which is preliminary data.</text>
</comment>
<dbReference type="Proteomes" id="UP001283361">
    <property type="component" value="Unassembled WGS sequence"/>
</dbReference>
<organism evidence="1 2">
    <name type="scientific">Elysia crispata</name>
    <name type="common">lettuce slug</name>
    <dbReference type="NCBI Taxonomy" id="231223"/>
    <lineage>
        <taxon>Eukaryota</taxon>
        <taxon>Metazoa</taxon>
        <taxon>Spiralia</taxon>
        <taxon>Lophotrochozoa</taxon>
        <taxon>Mollusca</taxon>
        <taxon>Gastropoda</taxon>
        <taxon>Heterobranchia</taxon>
        <taxon>Euthyneura</taxon>
        <taxon>Panpulmonata</taxon>
        <taxon>Sacoglossa</taxon>
        <taxon>Placobranchoidea</taxon>
        <taxon>Plakobranchidae</taxon>
        <taxon>Elysia</taxon>
    </lineage>
</organism>
<sequence length="116" mass="13012">MRRPEKKNAFFGLDVAQNTPNGIRLVRELSSFLTFFRFQSLARSVFLPPLGGIDNTGAGCEVRGLRAECSCVQQQRMCHGWLTLSPNRITVTCYAVNARRLKGASMITERPGYVCR</sequence>
<dbReference type="AlphaFoldDB" id="A0AAE1AUQ4"/>
<keyword evidence="2" id="KW-1185">Reference proteome</keyword>
<protein>
    <submittedName>
        <fullName evidence="1">Uncharacterized protein</fullName>
    </submittedName>
</protein>
<reference evidence="1" key="1">
    <citation type="journal article" date="2023" name="G3 (Bethesda)">
        <title>A reference genome for the long-term kleptoplast-retaining sea slug Elysia crispata morphotype clarki.</title>
        <authorList>
            <person name="Eastman K.E."/>
            <person name="Pendleton A.L."/>
            <person name="Shaikh M.A."/>
            <person name="Suttiyut T."/>
            <person name="Ogas R."/>
            <person name="Tomko P."/>
            <person name="Gavelis G."/>
            <person name="Widhalm J.R."/>
            <person name="Wisecaver J.H."/>
        </authorList>
    </citation>
    <scope>NUCLEOTIDE SEQUENCE</scope>
    <source>
        <strain evidence="1">ECLA1</strain>
    </source>
</reference>